<organism evidence="2 3">
    <name type="scientific">Pleurodeles waltl</name>
    <name type="common">Iberian ribbed newt</name>
    <dbReference type="NCBI Taxonomy" id="8319"/>
    <lineage>
        <taxon>Eukaryota</taxon>
        <taxon>Metazoa</taxon>
        <taxon>Chordata</taxon>
        <taxon>Craniata</taxon>
        <taxon>Vertebrata</taxon>
        <taxon>Euteleostomi</taxon>
        <taxon>Amphibia</taxon>
        <taxon>Batrachia</taxon>
        <taxon>Caudata</taxon>
        <taxon>Salamandroidea</taxon>
        <taxon>Salamandridae</taxon>
        <taxon>Pleurodelinae</taxon>
        <taxon>Pleurodeles</taxon>
    </lineage>
</organism>
<feature type="region of interest" description="Disordered" evidence="1">
    <location>
        <begin position="1"/>
        <end position="30"/>
    </location>
</feature>
<dbReference type="Proteomes" id="UP001066276">
    <property type="component" value="Chromosome 9"/>
</dbReference>
<evidence type="ECO:0000313" key="3">
    <source>
        <dbReference type="Proteomes" id="UP001066276"/>
    </source>
</evidence>
<dbReference type="EMBL" id="JANPWB010000013">
    <property type="protein sequence ID" value="KAJ1111684.1"/>
    <property type="molecule type" value="Genomic_DNA"/>
</dbReference>
<sequence length="157" mass="16874">MPSATRPSDQGPGDSGIVIETSVPQTKRTPAECHKALSSVCGGRWIAHRNQCTPDQVHPCLRHEASSVQGSGDRGVLLETSAPQTRRTTDQRHEASSAQGLGDRGVLLETSAPQTRPSPAQRHEAFSAQGPRDRGILIETSAHQTRRTPAQHHKVLG</sequence>
<feature type="compositionally biased region" description="Basic and acidic residues" evidence="1">
    <location>
        <begin position="121"/>
        <end position="136"/>
    </location>
</feature>
<dbReference type="AlphaFoldDB" id="A0AAV7N8Y7"/>
<accession>A0AAV7N8Y7</accession>
<proteinExistence type="predicted"/>
<keyword evidence="3" id="KW-1185">Reference proteome</keyword>
<reference evidence="2" key="1">
    <citation type="journal article" date="2022" name="bioRxiv">
        <title>Sequencing and chromosome-scale assembly of the giantPleurodeles waltlgenome.</title>
        <authorList>
            <person name="Brown T."/>
            <person name="Elewa A."/>
            <person name="Iarovenko S."/>
            <person name="Subramanian E."/>
            <person name="Araus A.J."/>
            <person name="Petzold A."/>
            <person name="Susuki M."/>
            <person name="Suzuki K.-i.T."/>
            <person name="Hayashi T."/>
            <person name="Toyoda A."/>
            <person name="Oliveira C."/>
            <person name="Osipova E."/>
            <person name="Leigh N.D."/>
            <person name="Simon A."/>
            <person name="Yun M.H."/>
        </authorList>
    </citation>
    <scope>NUCLEOTIDE SEQUENCE</scope>
    <source>
        <strain evidence="2">20211129_DDA</strain>
        <tissue evidence="2">Liver</tissue>
    </source>
</reference>
<name>A0AAV7N8Y7_PLEWA</name>
<protein>
    <submittedName>
        <fullName evidence="2">Uncharacterized protein</fullName>
    </submittedName>
</protein>
<evidence type="ECO:0000313" key="2">
    <source>
        <dbReference type="EMBL" id="KAJ1111684.1"/>
    </source>
</evidence>
<gene>
    <name evidence="2" type="ORF">NDU88_009001</name>
</gene>
<feature type="region of interest" description="Disordered" evidence="1">
    <location>
        <begin position="63"/>
        <end position="157"/>
    </location>
</feature>
<feature type="compositionally biased region" description="Basic residues" evidence="1">
    <location>
        <begin position="144"/>
        <end position="157"/>
    </location>
</feature>
<comment type="caution">
    <text evidence="2">The sequence shown here is derived from an EMBL/GenBank/DDBJ whole genome shotgun (WGS) entry which is preliminary data.</text>
</comment>
<evidence type="ECO:0000256" key="1">
    <source>
        <dbReference type="SAM" id="MobiDB-lite"/>
    </source>
</evidence>